<dbReference type="InterPro" id="IPR003439">
    <property type="entry name" value="ABC_transporter-like_ATP-bd"/>
</dbReference>
<evidence type="ECO:0000256" key="3">
    <source>
        <dbReference type="ARBA" id="ARBA00022840"/>
    </source>
</evidence>
<evidence type="ECO:0000313" key="5">
    <source>
        <dbReference type="EMBL" id="MBY6138505.1"/>
    </source>
</evidence>
<evidence type="ECO:0000259" key="4">
    <source>
        <dbReference type="PROSITE" id="PS50893"/>
    </source>
</evidence>
<organism evidence="5 6">
    <name type="scientific">Leisingera daeponensis</name>
    <dbReference type="NCBI Taxonomy" id="405746"/>
    <lineage>
        <taxon>Bacteria</taxon>
        <taxon>Pseudomonadati</taxon>
        <taxon>Pseudomonadota</taxon>
        <taxon>Alphaproteobacteria</taxon>
        <taxon>Rhodobacterales</taxon>
        <taxon>Roseobacteraceae</taxon>
        <taxon>Leisingera</taxon>
    </lineage>
</organism>
<gene>
    <name evidence="5" type="ORF">KUV26_03570</name>
</gene>
<keyword evidence="1" id="KW-0813">Transport</keyword>
<dbReference type="PANTHER" id="PTHR24220:SF86">
    <property type="entry name" value="ABC TRANSPORTER ABCH.1"/>
    <property type="match status" value="1"/>
</dbReference>
<dbReference type="InterPro" id="IPR017911">
    <property type="entry name" value="MacB-like_ATP-bd"/>
</dbReference>
<comment type="caution">
    <text evidence="5">The sequence shown here is derived from an EMBL/GenBank/DDBJ whole genome shotgun (WGS) entry which is preliminary data.</text>
</comment>
<name>A0ABS7NBC6_9RHOB</name>
<accession>A0ABS7NBC6</accession>
<evidence type="ECO:0000256" key="2">
    <source>
        <dbReference type="ARBA" id="ARBA00022741"/>
    </source>
</evidence>
<sequence length="257" mass="28280">MLIEAENICRSYRNGGSRIEAVKDCSFSVREGEFLAITGPSGSGKSTLMSILGLLERQTSGKFRIGGQDTGHMSADIRAGLRNQILGFVFQSYNLLPRLTAQENIELPMTYAGVRAATRRTRAVELLRKVGLEERQAHFPNQLSGGEQQRIAIARALANSPQLILADEPTGALDSEKGAQILDLFQEINKAGRTIVVITHDEDVACRADRILRMKDGCIIEDELVLTPHYQADTAKAASFVRHPELRGTGLQPRRPE</sequence>
<dbReference type="RefSeq" id="WP_222507321.1">
    <property type="nucleotide sequence ID" value="NZ_JAHVJA010000001.1"/>
</dbReference>
<evidence type="ECO:0000256" key="1">
    <source>
        <dbReference type="ARBA" id="ARBA00022448"/>
    </source>
</evidence>
<dbReference type="InterPro" id="IPR027417">
    <property type="entry name" value="P-loop_NTPase"/>
</dbReference>
<dbReference type="Pfam" id="PF00005">
    <property type="entry name" value="ABC_tran"/>
    <property type="match status" value="1"/>
</dbReference>
<dbReference type="PANTHER" id="PTHR24220">
    <property type="entry name" value="IMPORT ATP-BINDING PROTEIN"/>
    <property type="match status" value="1"/>
</dbReference>
<dbReference type="Proteomes" id="UP000766629">
    <property type="component" value="Unassembled WGS sequence"/>
</dbReference>
<keyword evidence="3 5" id="KW-0067">ATP-binding</keyword>
<reference evidence="5 6" key="1">
    <citation type="submission" date="2021-06" db="EMBL/GenBank/DDBJ databases">
        <title>50 bacteria genomes isolated from Dapeng, Shenzhen, China.</title>
        <authorList>
            <person name="Zheng W."/>
            <person name="Yu S."/>
            <person name="Huang Y."/>
        </authorList>
    </citation>
    <scope>NUCLEOTIDE SEQUENCE [LARGE SCALE GENOMIC DNA]</scope>
    <source>
        <strain evidence="5 6">DP1N14-2</strain>
    </source>
</reference>
<dbReference type="PROSITE" id="PS00211">
    <property type="entry name" value="ABC_TRANSPORTER_1"/>
    <property type="match status" value="1"/>
</dbReference>
<dbReference type="GO" id="GO:0005524">
    <property type="term" value="F:ATP binding"/>
    <property type="evidence" value="ECO:0007669"/>
    <property type="project" value="UniProtKB-KW"/>
</dbReference>
<evidence type="ECO:0000313" key="6">
    <source>
        <dbReference type="Proteomes" id="UP000766629"/>
    </source>
</evidence>
<keyword evidence="6" id="KW-1185">Reference proteome</keyword>
<proteinExistence type="predicted"/>
<dbReference type="PROSITE" id="PS50893">
    <property type="entry name" value="ABC_TRANSPORTER_2"/>
    <property type="match status" value="1"/>
</dbReference>
<dbReference type="Gene3D" id="3.40.50.300">
    <property type="entry name" value="P-loop containing nucleotide triphosphate hydrolases"/>
    <property type="match status" value="1"/>
</dbReference>
<dbReference type="EMBL" id="JAHVJA010000001">
    <property type="protein sequence ID" value="MBY6138505.1"/>
    <property type="molecule type" value="Genomic_DNA"/>
</dbReference>
<dbReference type="InterPro" id="IPR017871">
    <property type="entry name" value="ABC_transporter-like_CS"/>
</dbReference>
<dbReference type="InterPro" id="IPR003593">
    <property type="entry name" value="AAA+_ATPase"/>
</dbReference>
<protein>
    <submittedName>
        <fullName evidence="5">ABC transporter ATP-binding protein</fullName>
    </submittedName>
</protein>
<dbReference type="InterPro" id="IPR015854">
    <property type="entry name" value="ABC_transpr_LolD-like"/>
</dbReference>
<dbReference type="SMART" id="SM00382">
    <property type="entry name" value="AAA"/>
    <property type="match status" value="1"/>
</dbReference>
<feature type="domain" description="ABC transporter" evidence="4">
    <location>
        <begin position="3"/>
        <end position="241"/>
    </location>
</feature>
<dbReference type="CDD" id="cd03255">
    <property type="entry name" value="ABC_MJ0796_LolCDE_FtsE"/>
    <property type="match status" value="1"/>
</dbReference>
<dbReference type="SUPFAM" id="SSF52540">
    <property type="entry name" value="P-loop containing nucleoside triphosphate hydrolases"/>
    <property type="match status" value="1"/>
</dbReference>
<keyword evidence="2" id="KW-0547">Nucleotide-binding</keyword>